<dbReference type="PANTHER" id="PTHR36174">
    <property type="entry name" value="LIPID II:GLYCINE GLYCYLTRANSFERASE"/>
    <property type="match status" value="1"/>
</dbReference>
<protein>
    <submittedName>
        <fullName evidence="7">UDP-N-acetylmuramoylpentapeptide-lysine N(6)-alanyltransferase</fullName>
    </submittedName>
</protein>
<dbReference type="Gene3D" id="1.20.58.90">
    <property type="match status" value="1"/>
</dbReference>
<dbReference type="EMBL" id="LZDD01000003">
    <property type="protein sequence ID" value="OJF71452.1"/>
    <property type="molecule type" value="Genomic_DNA"/>
</dbReference>
<keyword evidence="8" id="KW-1185">Reference proteome</keyword>
<dbReference type="STRING" id="1856638.A9Q68_09760"/>
<proteinExistence type="inferred from homology"/>
<reference evidence="8" key="1">
    <citation type="submission" date="2016-06" db="EMBL/GenBank/DDBJ databases">
        <authorList>
            <person name="de Vries S.P.W."/>
            <person name="Hadjirin N.F."/>
            <person name="Lay E.M."/>
            <person name="Zadoks R.N."/>
            <person name="Peacock S.J."/>
            <person name="Parkhill J."/>
            <person name="Grant A.J."/>
            <person name="Mcdougall S."/>
            <person name="Holmes M.A."/>
        </authorList>
    </citation>
    <scope>NUCLEOTIDE SEQUENCE [LARGE SCALE GENOMIC DNA]</scope>
    <source>
        <strain evidence="8">NZ1587</strain>
    </source>
</reference>
<comment type="caution">
    <text evidence="7">The sequence shown here is derived from an EMBL/GenBank/DDBJ whole genome shotgun (WGS) entry which is preliminary data.</text>
</comment>
<dbReference type="OrthoDB" id="2173585at2"/>
<dbReference type="GO" id="GO:0008360">
    <property type="term" value="P:regulation of cell shape"/>
    <property type="evidence" value="ECO:0007669"/>
    <property type="project" value="UniProtKB-KW"/>
</dbReference>
<evidence type="ECO:0000256" key="5">
    <source>
        <dbReference type="ARBA" id="ARBA00023315"/>
    </source>
</evidence>
<evidence type="ECO:0000313" key="8">
    <source>
        <dbReference type="Proteomes" id="UP000182015"/>
    </source>
</evidence>
<evidence type="ECO:0000256" key="3">
    <source>
        <dbReference type="ARBA" id="ARBA00022960"/>
    </source>
</evidence>
<name>A0A1L8ML01_9STRE</name>
<organism evidence="7 8">
    <name type="scientific">Streptococcus bovimastitidis</name>
    <dbReference type="NCBI Taxonomy" id="1856638"/>
    <lineage>
        <taxon>Bacteria</taxon>
        <taxon>Bacillati</taxon>
        <taxon>Bacillota</taxon>
        <taxon>Bacilli</taxon>
        <taxon>Lactobacillales</taxon>
        <taxon>Streptococcaceae</taxon>
        <taxon>Streptococcus</taxon>
    </lineage>
</organism>
<dbReference type="RefSeq" id="WP_071794513.1">
    <property type="nucleotide sequence ID" value="NZ_LZDD01000003.1"/>
</dbReference>
<dbReference type="Proteomes" id="UP000182015">
    <property type="component" value="Unassembled WGS sequence"/>
</dbReference>
<dbReference type="Gene3D" id="3.40.630.30">
    <property type="match status" value="2"/>
</dbReference>
<dbReference type="GO" id="GO:0009252">
    <property type="term" value="P:peptidoglycan biosynthetic process"/>
    <property type="evidence" value="ECO:0007669"/>
    <property type="project" value="UniProtKB-KW"/>
</dbReference>
<evidence type="ECO:0000256" key="2">
    <source>
        <dbReference type="ARBA" id="ARBA00022679"/>
    </source>
</evidence>
<keyword evidence="4" id="KW-0573">Peptidoglycan synthesis</keyword>
<keyword evidence="2 7" id="KW-0808">Transferase</keyword>
<dbReference type="SUPFAM" id="SSF55729">
    <property type="entry name" value="Acyl-CoA N-acyltransferases (Nat)"/>
    <property type="match status" value="2"/>
</dbReference>
<keyword evidence="5" id="KW-0012">Acyltransferase</keyword>
<evidence type="ECO:0000256" key="4">
    <source>
        <dbReference type="ARBA" id="ARBA00022984"/>
    </source>
</evidence>
<comment type="similarity">
    <text evidence="1">Belongs to the FemABX family.</text>
</comment>
<evidence type="ECO:0000256" key="6">
    <source>
        <dbReference type="ARBA" id="ARBA00023316"/>
    </source>
</evidence>
<keyword evidence="6" id="KW-0961">Cell wall biogenesis/degradation</keyword>
<gene>
    <name evidence="7" type="ORF">A9Q68_09760</name>
</gene>
<dbReference type="InterPro" id="IPR003447">
    <property type="entry name" value="FEMABX"/>
</dbReference>
<dbReference type="PANTHER" id="PTHR36174:SF1">
    <property type="entry name" value="LIPID II:GLYCINE GLYCYLTRANSFERASE"/>
    <property type="match status" value="1"/>
</dbReference>
<sequence length="407" mass="46929">MTGKYHFRIGISADEHDAFVKGHSQINLLQSSAWAQVKSNWVNERIGFYEDNQQVASLSLLIKPLPFGLSMIYVPRGPVMDYSCADLVAFVFSYLKRYAREKHALMVKCDPAIFYKQYRLGENVQDIEGSGQQAIDNLKKAGLKWVGPSLMIYETIQPRFQANRYLFPDFQEDFPKHTKRLMADAQKRGVTVHRAKASDLAAFADLISLTENRKQIHLRGFDYFNNLMTIYGDDAYLHLAKVNIPLQLEKLQAEFAIVEQELSQCQPHQKKKLRKLSDQQASLSKSIKSYEEYAKKYPEEVMVAGILSIAYGHSMEMLYAGMNEEFKTFYPQYLLYPKAFQDAYQKGIKWANMGGIEGDFSDGLTKFKSNFNPTIDEYIGEFNLPTSLLYYPFNALFKLRKSMHHKH</sequence>
<dbReference type="InterPro" id="IPR050644">
    <property type="entry name" value="PG_Glycine_Bridge_Synth"/>
</dbReference>
<dbReference type="InterPro" id="IPR016181">
    <property type="entry name" value="Acyl_CoA_acyltransferase"/>
</dbReference>
<dbReference type="GO" id="GO:0016755">
    <property type="term" value="F:aminoacyltransferase activity"/>
    <property type="evidence" value="ECO:0007669"/>
    <property type="project" value="InterPro"/>
</dbReference>
<keyword evidence="3" id="KW-0133">Cell shape</keyword>
<evidence type="ECO:0000256" key="1">
    <source>
        <dbReference type="ARBA" id="ARBA00009943"/>
    </source>
</evidence>
<evidence type="ECO:0000313" key="7">
    <source>
        <dbReference type="EMBL" id="OJF71452.1"/>
    </source>
</evidence>
<dbReference type="AlphaFoldDB" id="A0A1L8ML01"/>
<accession>A0A1L8ML01</accession>
<dbReference type="PROSITE" id="PS51191">
    <property type="entry name" value="FEMABX"/>
    <property type="match status" value="1"/>
</dbReference>
<dbReference type="GO" id="GO:0071555">
    <property type="term" value="P:cell wall organization"/>
    <property type="evidence" value="ECO:0007669"/>
    <property type="project" value="UniProtKB-KW"/>
</dbReference>
<dbReference type="Pfam" id="PF02388">
    <property type="entry name" value="FemAB"/>
    <property type="match status" value="1"/>
</dbReference>